<dbReference type="Gene3D" id="1.25.40.10">
    <property type="entry name" value="Tetratricopeptide repeat domain"/>
    <property type="match status" value="1"/>
</dbReference>
<gene>
    <name evidence="2" type="ORF">J2Z32_001879</name>
</gene>
<dbReference type="CDD" id="cd02511">
    <property type="entry name" value="Beta4Glucosyltransferase"/>
    <property type="match status" value="1"/>
</dbReference>
<dbReference type="RefSeq" id="WP_210088883.1">
    <property type="nucleotide sequence ID" value="NZ_JAGGKG010000007.1"/>
</dbReference>
<dbReference type="EMBL" id="JAGGKG010000007">
    <property type="protein sequence ID" value="MBP1905251.1"/>
    <property type="molecule type" value="Genomic_DNA"/>
</dbReference>
<keyword evidence="3" id="KW-1185">Reference proteome</keyword>
<protein>
    <submittedName>
        <fullName evidence="2">Glycosyltransferase involved in cell wall biosynthesis</fullName>
    </submittedName>
</protein>
<accession>A0ABS4FRU7</accession>
<name>A0ABS4FRU7_9BACL</name>
<dbReference type="InterPro" id="IPR019734">
    <property type="entry name" value="TPR_rpt"/>
</dbReference>
<comment type="caution">
    <text evidence="2">The sequence shown here is derived from an EMBL/GenBank/DDBJ whole genome shotgun (WGS) entry which is preliminary data.</text>
</comment>
<dbReference type="PANTHER" id="PTHR43630:SF2">
    <property type="entry name" value="GLYCOSYLTRANSFERASE"/>
    <property type="match status" value="1"/>
</dbReference>
<dbReference type="Pfam" id="PF00535">
    <property type="entry name" value="Glycos_transf_2"/>
    <property type="match status" value="1"/>
</dbReference>
<dbReference type="InterPro" id="IPR001173">
    <property type="entry name" value="Glyco_trans_2-like"/>
</dbReference>
<dbReference type="Proteomes" id="UP001519272">
    <property type="component" value="Unassembled WGS sequence"/>
</dbReference>
<organism evidence="2 3">
    <name type="scientific">Paenibacillus turicensis</name>
    <dbReference type="NCBI Taxonomy" id="160487"/>
    <lineage>
        <taxon>Bacteria</taxon>
        <taxon>Bacillati</taxon>
        <taxon>Bacillota</taxon>
        <taxon>Bacilli</taxon>
        <taxon>Bacillales</taxon>
        <taxon>Paenibacillaceae</taxon>
        <taxon>Paenibacillus</taxon>
    </lineage>
</organism>
<feature type="domain" description="Glycosyltransferase 2-like" evidence="1">
    <location>
        <begin position="274"/>
        <end position="370"/>
    </location>
</feature>
<evidence type="ECO:0000313" key="2">
    <source>
        <dbReference type="EMBL" id="MBP1905251.1"/>
    </source>
</evidence>
<dbReference type="SMART" id="SM00028">
    <property type="entry name" value="TPR"/>
    <property type="match status" value="2"/>
</dbReference>
<dbReference type="InterPro" id="IPR029044">
    <property type="entry name" value="Nucleotide-diphossugar_trans"/>
</dbReference>
<dbReference type="SUPFAM" id="SSF53448">
    <property type="entry name" value="Nucleotide-diphospho-sugar transferases"/>
    <property type="match status" value="2"/>
</dbReference>
<dbReference type="SUPFAM" id="SSF48452">
    <property type="entry name" value="TPR-like"/>
    <property type="match status" value="1"/>
</dbReference>
<dbReference type="PANTHER" id="PTHR43630">
    <property type="entry name" value="POLY-BETA-1,6-N-ACETYL-D-GLUCOSAMINE SYNTHASE"/>
    <property type="match status" value="1"/>
</dbReference>
<evidence type="ECO:0000259" key="1">
    <source>
        <dbReference type="Pfam" id="PF00535"/>
    </source>
</evidence>
<dbReference type="InterPro" id="IPR011990">
    <property type="entry name" value="TPR-like_helical_dom_sf"/>
</dbReference>
<proteinExistence type="predicted"/>
<sequence>MNRILIASPIKQVPAILKLFLQSLDELDINEFEVDFYFVDNNEEQESIDLLDQFQQKHSNTIIVKNSSTESYQKNEYTHYWNDELVDKVAQMKDGIIEYALEATYDGLFLVDSDLVLSPDTLSRLEASDKDIISNIFWTRWQPDTEPLPQVWMMDEYSFSQIPSKKDEAQAQQEAAIFLEKMKVPGIYEVGGLGACTLISHKALESGVCFKRLPNVSFWGEDRHFCIRAAALGFSMYVDTHQPAYHIYRESDLEGVENYKRALRGEEAGGISISLCMIVKDEEPTIGRCLASVQGIADEIIIVDTGSTDRTKEIAAQFNATIYDFSWIDDFAAARNYAFDQATKQYIMWLDADDVILEEDRQAFLRLKYELSFDVDSVMMNYNLAFDANGKPTTSLKRNRLVKRSKGFRWIGVVHEYLEVYGNIMQSEISITHKKEKTYSDRNLRIYKKRVELGESFKPRDLYYYGNELMDHLMFDEAAEQYEAFLATKQGWVEDQIAACQKLADCYSHLNKLELQFRSLFRAMEFAPPRAEVCCRLGALFVEQDRINEAIFWYTTATQLGKPPVTGAFTIHAYWTWLPYLQLCVCYDRLGQYVKANECNEKALSFHPTHPSMLANQAYLAKRLEEVNQK</sequence>
<reference evidence="2 3" key="1">
    <citation type="submission" date="2021-03" db="EMBL/GenBank/DDBJ databases">
        <title>Genomic Encyclopedia of Type Strains, Phase IV (KMG-IV): sequencing the most valuable type-strain genomes for metagenomic binning, comparative biology and taxonomic classification.</title>
        <authorList>
            <person name="Goeker M."/>
        </authorList>
    </citation>
    <scope>NUCLEOTIDE SEQUENCE [LARGE SCALE GENOMIC DNA]</scope>
    <source>
        <strain evidence="2 3">DSM 14349</strain>
    </source>
</reference>
<evidence type="ECO:0000313" key="3">
    <source>
        <dbReference type="Proteomes" id="UP001519272"/>
    </source>
</evidence>
<dbReference type="Gene3D" id="3.90.550.10">
    <property type="entry name" value="Spore Coat Polysaccharide Biosynthesis Protein SpsA, Chain A"/>
    <property type="match status" value="2"/>
</dbReference>